<evidence type="ECO:0000256" key="3">
    <source>
        <dbReference type="ARBA" id="ARBA00023134"/>
    </source>
</evidence>
<keyword evidence="1" id="KW-0547">Nucleotide-binding</keyword>
<evidence type="ECO:0000259" key="5">
    <source>
        <dbReference type="PROSITE" id="PS51715"/>
    </source>
</evidence>
<evidence type="ECO:0000313" key="7">
    <source>
        <dbReference type="Proteomes" id="UP000005408"/>
    </source>
</evidence>
<dbReference type="PANTHER" id="PTHR10751">
    <property type="entry name" value="GUANYLATE BINDING PROTEIN"/>
    <property type="match status" value="1"/>
</dbReference>
<dbReference type="InterPro" id="IPR015894">
    <property type="entry name" value="Guanylate-bd_N"/>
</dbReference>
<dbReference type="AlphaFoldDB" id="A0A8W8JEJ1"/>
<keyword evidence="3" id="KW-0342">GTP-binding</keyword>
<dbReference type="SUPFAM" id="SSF48340">
    <property type="entry name" value="Interferon-induced guanylate-binding protein 1 (GBP1), C-terminal domain"/>
    <property type="match status" value="1"/>
</dbReference>
<dbReference type="GO" id="GO:0003924">
    <property type="term" value="F:GTPase activity"/>
    <property type="evidence" value="ECO:0007669"/>
    <property type="project" value="InterPro"/>
</dbReference>
<proteinExistence type="inferred from homology"/>
<dbReference type="SUPFAM" id="SSF52540">
    <property type="entry name" value="P-loop containing nucleoside triphosphate hydrolases"/>
    <property type="match status" value="1"/>
</dbReference>
<dbReference type="InterPro" id="IPR036543">
    <property type="entry name" value="Guanylate-bd_C_sf"/>
</dbReference>
<comment type="similarity">
    <text evidence="4">Belongs to the TRAFAC class dynamin-like GTPase superfamily. GB1/RHD3 GTPase family.</text>
</comment>
<dbReference type="EnsemblMetazoa" id="G18812.5">
    <property type="protein sequence ID" value="G18812.5:cds"/>
    <property type="gene ID" value="G18812"/>
</dbReference>
<name>A0A8W8JEJ1_MAGGI</name>
<keyword evidence="7" id="KW-1185">Reference proteome</keyword>
<keyword evidence="2" id="KW-0378">Hydrolase</keyword>
<evidence type="ECO:0000256" key="1">
    <source>
        <dbReference type="ARBA" id="ARBA00022741"/>
    </source>
</evidence>
<dbReference type="Gene3D" id="3.40.50.300">
    <property type="entry name" value="P-loop containing nucleotide triphosphate hydrolases"/>
    <property type="match status" value="2"/>
</dbReference>
<protein>
    <recommendedName>
        <fullName evidence="5">GB1/RHD3-type G domain-containing protein</fullName>
    </recommendedName>
</protein>
<organism evidence="6 7">
    <name type="scientific">Magallana gigas</name>
    <name type="common">Pacific oyster</name>
    <name type="synonym">Crassostrea gigas</name>
    <dbReference type="NCBI Taxonomy" id="29159"/>
    <lineage>
        <taxon>Eukaryota</taxon>
        <taxon>Metazoa</taxon>
        <taxon>Spiralia</taxon>
        <taxon>Lophotrochozoa</taxon>
        <taxon>Mollusca</taxon>
        <taxon>Bivalvia</taxon>
        <taxon>Autobranchia</taxon>
        <taxon>Pteriomorphia</taxon>
        <taxon>Ostreida</taxon>
        <taxon>Ostreoidea</taxon>
        <taxon>Ostreidae</taxon>
        <taxon>Magallana</taxon>
    </lineage>
</organism>
<evidence type="ECO:0000256" key="2">
    <source>
        <dbReference type="ARBA" id="ARBA00022801"/>
    </source>
</evidence>
<evidence type="ECO:0000256" key="4">
    <source>
        <dbReference type="PROSITE-ProRule" id="PRU01052"/>
    </source>
</evidence>
<dbReference type="InterPro" id="IPR027417">
    <property type="entry name" value="P-loop_NTPase"/>
</dbReference>
<reference evidence="6" key="1">
    <citation type="submission" date="2022-08" db="UniProtKB">
        <authorList>
            <consortium name="EnsemblMetazoa"/>
        </authorList>
    </citation>
    <scope>IDENTIFICATION</scope>
    <source>
        <strain evidence="6">05x7-T-G4-1.051#20</strain>
    </source>
</reference>
<evidence type="ECO:0000313" key="6">
    <source>
        <dbReference type="EnsemblMetazoa" id="G18812.5:cds"/>
    </source>
</evidence>
<dbReference type="InterPro" id="IPR030386">
    <property type="entry name" value="G_GB1_RHD3_dom"/>
</dbReference>
<sequence>MKGDWLRKDDKIKGFEWRGGTERVTSGIHIWSKPFICKNKDGEKVAVLLMDTQGVFDNESTVKDNVSLFALTNLISSVQKFIYLIRDWGYPYDYSYGEDGGNRYIKKQLEINSNQHEELKELRKKLGKYFPNIGGCLLPHPGKAVVTKKAFDGKVKDMDDNFVENVKSFVVHLLSKEMLIAKRIHNKTLTGEDIVKYIKAYVDLLKKGEYPSPQTAFQATAEVGRGEAIKRAFEFYKDQMDEFLYSGEHISMNDFETYHKRCRIAARDKLKRTSKLLILEHECECVRNLDILIKEEYKKWRKILDEQIQNLVLQQKARRAAAAEEEANSSLSKLKSVGTGIGIGIGTAAITFFQINKYLKTKT</sequence>
<dbReference type="GO" id="GO:0005525">
    <property type="term" value="F:GTP binding"/>
    <property type="evidence" value="ECO:0007669"/>
    <property type="project" value="UniProtKB-KW"/>
</dbReference>
<dbReference type="Gene3D" id="1.20.58.420">
    <property type="entry name" value="AHSP"/>
    <property type="match status" value="1"/>
</dbReference>
<dbReference type="PROSITE" id="PS51715">
    <property type="entry name" value="G_GB1_RHD3"/>
    <property type="match status" value="1"/>
</dbReference>
<dbReference type="Pfam" id="PF02263">
    <property type="entry name" value="GBP"/>
    <property type="match status" value="1"/>
</dbReference>
<dbReference type="Proteomes" id="UP000005408">
    <property type="component" value="Unassembled WGS sequence"/>
</dbReference>
<accession>A0A8W8JEJ1</accession>
<feature type="domain" description="GB1/RHD3-type G" evidence="5">
    <location>
        <begin position="1"/>
        <end position="178"/>
    </location>
</feature>